<dbReference type="EMBL" id="ABIY02000089">
    <property type="protein sequence ID" value="EDV00735.1"/>
    <property type="molecule type" value="Genomic_DNA"/>
</dbReference>
<reference evidence="2 3" key="2">
    <citation type="submission" date="2008-04" db="EMBL/GenBank/DDBJ databases">
        <authorList>
            <person name="Fulton L."/>
            <person name="Clifton S."/>
            <person name="Fulton B."/>
            <person name="Xu J."/>
            <person name="Minx P."/>
            <person name="Pepin K.H."/>
            <person name="Johnson M."/>
            <person name="Thiruvilangam P."/>
            <person name="Bhonagiri V."/>
            <person name="Nash W.E."/>
            <person name="Mardis E.R."/>
            <person name="Wilson R.K."/>
        </authorList>
    </citation>
    <scope>NUCLEOTIDE SEQUENCE [LARGE SCALE GENOMIC DNA]</scope>
    <source>
        <strain evidence="2 3">DSM 17136</strain>
    </source>
</reference>
<accession>B3JJX9</accession>
<evidence type="ECO:0000313" key="2">
    <source>
        <dbReference type="EMBL" id="EDV00735.1"/>
    </source>
</evidence>
<evidence type="ECO:0000256" key="1">
    <source>
        <dbReference type="SAM" id="Phobius"/>
    </source>
</evidence>
<keyword evidence="1" id="KW-0472">Membrane</keyword>
<keyword evidence="1" id="KW-1133">Transmembrane helix</keyword>
<gene>
    <name evidence="2" type="ORF">BACCOP_02203</name>
</gene>
<keyword evidence="1" id="KW-0812">Transmembrane</keyword>
<reference evidence="2 3" key="1">
    <citation type="submission" date="2008-04" db="EMBL/GenBank/DDBJ databases">
        <title>Draft genome sequence of Bacteroides coprocola (DSM 17136).</title>
        <authorList>
            <person name="Sudarsanam P."/>
            <person name="Ley R."/>
            <person name="Guruge J."/>
            <person name="Turnbaugh P.J."/>
            <person name="Mahowald M."/>
            <person name="Liep D."/>
            <person name="Gordon J."/>
        </authorList>
    </citation>
    <scope>NUCLEOTIDE SEQUENCE [LARGE SCALE GENOMIC DNA]</scope>
    <source>
        <strain evidence="2 3">DSM 17136</strain>
    </source>
</reference>
<protein>
    <submittedName>
        <fullName evidence="2">Uncharacterized protein</fullName>
    </submittedName>
</protein>
<dbReference type="HOGENOM" id="CLU_1431924_0_0_10"/>
<dbReference type="Proteomes" id="UP000003146">
    <property type="component" value="Unassembled WGS sequence"/>
</dbReference>
<evidence type="ECO:0000313" key="3">
    <source>
        <dbReference type="Proteomes" id="UP000003146"/>
    </source>
</evidence>
<comment type="caution">
    <text evidence="2">The sequence shown here is derived from an EMBL/GenBank/DDBJ whole genome shotgun (WGS) entry which is preliminary data.</text>
</comment>
<name>B3JJX9_9BACT</name>
<dbReference type="eggNOG" id="ENOG5030PFW">
    <property type="taxonomic scope" value="Bacteria"/>
</dbReference>
<proteinExistence type="predicted"/>
<dbReference type="STRING" id="470145.BACCOP_02203"/>
<organism evidence="2 3">
    <name type="scientific">Phocaeicola coprocola DSM 17136</name>
    <dbReference type="NCBI Taxonomy" id="470145"/>
    <lineage>
        <taxon>Bacteria</taxon>
        <taxon>Pseudomonadati</taxon>
        <taxon>Bacteroidota</taxon>
        <taxon>Bacteroidia</taxon>
        <taxon>Bacteroidales</taxon>
        <taxon>Bacteroidaceae</taxon>
        <taxon>Phocaeicola</taxon>
    </lineage>
</organism>
<feature type="transmembrane region" description="Helical" evidence="1">
    <location>
        <begin position="45"/>
        <end position="66"/>
    </location>
</feature>
<dbReference type="AlphaFoldDB" id="B3JJX9"/>
<sequence length="189" mass="20864">MVKTLSLAAMVTSLTTEKVITDTTATREVIIMDVVRALLRIMKEVSVLSVLTTLVTIIMVTVENSVRIVRVLTVVSRVKVVIASNAHMAIVRRTIIITVSVLHTIRTLIIMLVRIVRIILVIIATIMEKVESNVHIALVSIMHSRVKVDIVRSVLVSITVADSKEDTIASRVEDIVLVQPTIIRMLSIA</sequence>